<dbReference type="InterPro" id="IPR027417">
    <property type="entry name" value="P-loop_NTPase"/>
</dbReference>
<evidence type="ECO:0000259" key="1">
    <source>
        <dbReference type="Pfam" id="PF19993"/>
    </source>
</evidence>
<dbReference type="InterPro" id="IPR045528">
    <property type="entry name" value="DO-GTPase2"/>
</dbReference>
<dbReference type="RefSeq" id="WP_345145390.1">
    <property type="nucleotide sequence ID" value="NZ_BAABDU010000004.1"/>
</dbReference>
<dbReference type="EMBL" id="BAABDU010000004">
    <property type="protein sequence ID" value="GAA3773092.1"/>
    <property type="molecule type" value="Genomic_DNA"/>
</dbReference>
<dbReference type="Gene3D" id="3.40.50.300">
    <property type="entry name" value="P-loop containing nucleotide triphosphate hydrolases"/>
    <property type="match status" value="1"/>
</dbReference>
<evidence type="ECO:0000313" key="2">
    <source>
        <dbReference type="EMBL" id="GAA3773092.1"/>
    </source>
</evidence>
<organism evidence="2 3">
    <name type="scientific">Flavobacterium ginsengiterrae</name>
    <dbReference type="NCBI Taxonomy" id="871695"/>
    <lineage>
        <taxon>Bacteria</taxon>
        <taxon>Pseudomonadati</taxon>
        <taxon>Bacteroidota</taxon>
        <taxon>Flavobacteriia</taxon>
        <taxon>Flavobacteriales</taxon>
        <taxon>Flavobacteriaceae</taxon>
        <taxon>Flavobacterium</taxon>
    </lineage>
</organism>
<dbReference type="Proteomes" id="UP001500748">
    <property type="component" value="Unassembled WGS sequence"/>
</dbReference>
<dbReference type="Pfam" id="PF19993">
    <property type="entry name" value="DO-GTPase2"/>
    <property type="match status" value="1"/>
</dbReference>
<sequence length="332" mass="37738">MDEETLAICNQPDCTFSQTGICVLNNEPVSCPDRISSLEDVSSAEENNSGDIYLEAPVDFERFSSSFSLAVQDAQNLMRNRYCKVVAILGVPGTGKTACLASLYLLLAHGRLNGFQFLDSKSIRAFEEITGGTRRWNSANLPEQLTVHTEMQDERIAGYLHLRLKHRSDGKKMDLLLTDLPGEWTLTLMDRNRTDRLDFLKSAERIWITINAEHIMDGSKRRYTIHRADLLLGRIKEFLEYDVPGICIVLTHCDKAEPVSKYFSELIRTHNDLDIKIIEIASFSQNPDIPAGFGLEETVKDLLHMRRKTTFDFAASLVRDDSVRNILKFQNF</sequence>
<keyword evidence="3" id="KW-1185">Reference proteome</keyword>
<name>A0ABP7GQA7_9FLAO</name>
<comment type="caution">
    <text evidence="2">The sequence shown here is derived from an EMBL/GenBank/DDBJ whole genome shotgun (WGS) entry which is preliminary data.</text>
</comment>
<accession>A0ABP7GQA7</accession>
<dbReference type="SUPFAM" id="SSF52540">
    <property type="entry name" value="P-loop containing nucleoside triphosphate hydrolases"/>
    <property type="match status" value="1"/>
</dbReference>
<evidence type="ECO:0000313" key="3">
    <source>
        <dbReference type="Proteomes" id="UP001500748"/>
    </source>
</evidence>
<gene>
    <name evidence="2" type="ORF">GCM10022423_29400</name>
</gene>
<feature type="domain" description="Double-GTPase 2" evidence="1">
    <location>
        <begin position="84"/>
        <end position="302"/>
    </location>
</feature>
<reference evidence="3" key="1">
    <citation type="journal article" date="2019" name="Int. J. Syst. Evol. Microbiol.">
        <title>The Global Catalogue of Microorganisms (GCM) 10K type strain sequencing project: providing services to taxonomists for standard genome sequencing and annotation.</title>
        <authorList>
            <consortium name="The Broad Institute Genomics Platform"/>
            <consortium name="The Broad Institute Genome Sequencing Center for Infectious Disease"/>
            <person name="Wu L."/>
            <person name="Ma J."/>
        </authorList>
    </citation>
    <scope>NUCLEOTIDE SEQUENCE [LARGE SCALE GENOMIC DNA]</scope>
    <source>
        <strain evidence="3">JCM 17337</strain>
    </source>
</reference>
<protein>
    <recommendedName>
        <fullName evidence="1">Double-GTPase 2 domain-containing protein</fullName>
    </recommendedName>
</protein>
<proteinExistence type="predicted"/>